<dbReference type="RefSeq" id="WP_084310801.1">
    <property type="nucleotide sequence ID" value="NZ_FNIJ01000006.1"/>
</dbReference>
<dbReference type="InterPro" id="IPR009506">
    <property type="entry name" value="YjiS-like"/>
</dbReference>
<evidence type="ECO:0000259" key="1">
    <source>
        <dbReference type="Pfam" id="PF06568"/>
    </source>
</evidence>
<feature type="domain" description="YjiS-like" evidence="1">
    <location>
        <begin position="28"/>
        <end position="62"/>
    </location>
</feature>
<dbReference type="Proteomes" id="UP000242957">
    <property type="component" value="Unassembled WGS sequence"/>
</dbReference>
<name>A0A1H0FBM3_9PSED</name>
<dbReference type="Pfam" id="PF06568">
    <property type="entry name" value="YjiS-like"/>
    <property type="match status" value="1"/>
</dbReference>
<dbReference type="STRING" id="198616.SAMN05216193_106132"/>
<evidence type="ECO:0000313" key="3">
    <source>
        <dbReference type="Proteomes" id="UP000242957"/>
    </source>
</evidence>
<proteinExistence type="predicted"/>
<dbReference type="OrthoDB" id="7306802at2"/>
<evidence type="ECO:0000313" key="2">
    <source>
        <dbReference type="EMBL" id="SDN92070.1"/>
    </source>
</evidence>
<sequence>MKGQLGFVATSYKTPRREIAAPIWKRALAVLRRWLQLHRQRQNLASLSDATLKDIGLTRADVDREIHRHFWDDPLKH</sequence>
<keyword evidence="3" id="KW-1185">Reference proteome</keyword>
<accession>A0A1H0FBM3</accession>
<gene>
    <name evidence="2" type="ORF">SAMN05216193_106132</name>
</gene>
<dbReference type="EMBL" id="FNIJ01000006">
    <property type="protein sequence ID" value="SDN92070.1"/>
    <property type="molecule type" value="Genomic_DNA"/>
</dbReference>
<protein>
    <submittedName>
        <fullName evidence="2">Uncharacterized conserved protein YjiS, DUF1127 family</fullName>
    </submittedName>
</protein>
<reference evidence="3" key="1">
    <citation type="submission" date="2016-10" db="EMBL/GenBank/DDBJ databases">
        <authorList>
            <person name="Varghese N."/>
            <person name="Submissions S."/>
        </authorList>
    </citation>
    <scope>NUCLEOTIDE SEQUENCE [LARGE SCALE GENOMIC DNA]</scope>
    <source>
        <strain evidence="3">JCM 21621</strain>
    </source>
</reference>
<dbReference type="AlphaFoldDB" id="A0A1H0FBM3"/>
<organism evidence="2 3">
    <name type="scientific">Pseudomonas jinjuensis</name>
    <dbReference type="NCBI Taxonomy" id="198616"/>
    <lineage>
        <taxon>Bacteria</taxon>
        <taxon>Pseudomonadati</taxon>
        <taxon>Pseudomonadota</taxon>
        <taxon>Gammaproteobacteria</taxon>
        <taxon>Pseudomonadales</taxon>
        <taxon>Pseudomonadaceae</taxon>
        <taxon>Pseudomonas</taxon>
    </lineage>
</organism>